<evidence type="ECO:0000313" key="2">
    <source>
        <dbReference type="EMBL" id="KIM36445.1"/>
    </source>
</evidence>
<dbReference type="STRING" id="686832.A0A0C3BI99"/>
<keyword evidence="3" id="KW-1185">Reference proteome</keyword>
<dbReference type="EMBL" id="KN831805">
    <property type="protein sequence ID" value="KIM36445.1"/>
    <property type="molecule type" value="Genomic_DNA"/>
</dbReference>
<feature type="domain" description="Hydroxymethylglutaryl-coenzyme A synthase N-terminal" evidence="1">
    <location>
        <begin position="4"/>
        <end position="49"/>
    </location>
</feature>
<dbReference type="Pfam" id="PF01154">
    <property type="entry name" value="HMG_CoA_synt_N"/>
    <property type="match status" value="1"/>
</dbReference>
<gene>
    <name evidence="2" type="ORF">M413DRAFT_290222</name>
</gene>
<dbReference type="Gene3D" id="3.40.47.10">
    <property type="match status" value="1"/>
</dbReference>
<dbReference type="Proteomes" id="UP000053424">
    <property type="component" value="Unassembled WGS sequence"/>
</dbReference>
<dbReference type="GO" id="GO:0016746">
    <property type="term" value="F:acyltransferase activity"/>
    <property type="evidence" value="ECO:0007669"/>
    <property type="project" value="InterPro"/>
</dbReference>
<name>A0A0C3BI99_HEBCY</name>
<evidence type="ECO:0000313" key="3">
    <source>
        <dbReference type="Proteomes" id="UP000053424"/>
    </source>
</evidence>
<protein>
    <recommendedName>
        <fullName evidence="1">Hydroxymethylglutaryl-coenzyme A synthase N-terminal domain-containing protein</fullName>
    </recommendedName>
</protein>
<dbReference type="AlphaFoldDB" id="A0A0C3BI99"/>
<reference evidence="3" key="2">
    <citation type="submission" date="2015-01" db="EMBL/GenBank/DDBJ databases">
        <title>Evolutionary Origins and Diversification of the Mycorrhizal Mutualists.</title>
        <authorList>
            <consortium name="DOE Joint Genome Institute"/>
            <consortium name="Mycorrhizal Genomics Consortium"/>
            <person name="Kohler A."/>
            <person name="Kuo A."/>
            <person name="Nagy L.G."/>
            <person name="Floudas D."/>
            <person name="Copeland A."/>
            <person name="Barry K.W."/>
            <person name="Cichocki N."/>
            <person name="Veneault-Fourrey C."/>
            <person name="LaButti K."/>
            <person name="Lindquist E.A."/>
            <person name="Lipzen A."/>
            <person name="Lundell T."/>
            <person name="Morin E."/>
            <person name="Murat C."/>
            <person name="Riley R."/>
            <person name="Ohm R."/>
            <person name="Sun H."/>
            <person name="Tunlid A."/>
            <person name="Henrissat B."/>
            <person name="Grigoriev I.V."/>
            <person name="Hibbett D.S."/>
            <person name="Martin F."/>
        </authorList>
    </citation>
    <scope>NUCLEOTIDE SEQUENCE [LARGE SCALE GENOMIC DNA]</scope>
    <source>
        <strain evidence="3">h7</strain>
    </source>
</reference>
<dbReference type="InterPro" id="IPR016039">
    <property type="entry name" value="Thiolase-like"/>
</dbReference>
<accession>A0A0C3BI99</accession>
<dbReference type="SUPFAM" id="SSF53901">
    <property type="entry name" value="Thiolase-like"/>
    <property type="match status" value="1"/>
</dbReference>
<reference evidence="2 3" key="1">
    <citation type="submission" date="2014-04" db="EMBL/GenBank/DDBJ databases">
        <authorList>
            <consortium name="DOE Joint Genome Institute"/>
            <person name="Kuo A."/>
            <person name="Gay G."/>
            <person name="Dore J."/>
            <person name="Kohler A."/>
            <person name="Nagy L.G."/>
            <person name="Floudas D."/>
            <person name="Copeland A."/>
            <person name="Barry K.W."/>
            <person name="Cichocki N."/>
            <person name="Veneault-Fourrey C."/>
            <person name="LaButti K."/>
            <person name="Lindquist E.A."/>
            <person name="Lipzen A."/>
            <person name="Lundell T."/>
            <person name="Morin E."/>
            <person name="Murat C."/>
            <person name="Sun H."/>
            <person name="Tunlid A."/>
            <person name="Henrissat B."/>
            <person name="Grigoriev I.V."/>
            <person name="Hibbett D.S."/>
            <person name="Martin F."/>
            <person name="Nordberg H.P."/>
            <person name="Cantor M.N."/>
            <person name="Hua S.X."/>
        </authorList>
    </citation>
    <scope>NUCLEOTIDE SEQUENCE [LARGE SCALE GENOMIC DNA]</scope>
    <source>
        <strain evidence="3">h7</strain>
    </source>
</reference>
<proteinExistence type="predicted"/>
<dbReference type="OrthoDB" id="1269963at2759"/>
<sequence length="233" mass="25586">MLLSAGNPDVEGVVSPKSSYASVLSFVSAVNWIESTSWDGRYAMVIVGNDEDNLVFLVGADAPIMLEPYRGFSLKIGDQGTSTVLASVSSALQDAFSVYQRKRSAWISRSGLSVSSETDPATTFFAFDYMIYDGAQEDILHGAHAELYAKSRQALKPKNIWLASKRITSPILQNNLEQGSPLTRLAVLIHTVPSYDLFEKRIALFAYGGGEGSSYLSLRVKGDTKYMRDTRDF</sequence>
<dbReference type="InterPro" id="IPR013528">
    <property type="entry name" value="HMG_CoA_synth_N"/>
</dbReference>
<evidence type="ECO:0000259" key="1">
    <source>
        <dbReference type="Pfam" id="PF01154"/>
    </source>
</evidence>
<organism evidence="2 3">
    <name type="scientific">Hebeloma cylindrosporum</name>
    <dbReference type="NCBI Taxonomy" id="76867"/>
    <lineage>
        <taxon>Eukaryota</taxon>
        <taxon>Fungi</taxon>
        <taxon>Dikarya</taxon>
        <taxon>Basidiomycota</taxon>
        <taxon>Agaricomycotina</taxon>
        <taxon>Agaricomycetes</taxon>
        <taxon>Agaricomycetidae</taxon>
        <taxon>Agaricales</taxon>
        <taxon>Agaricineae</taxon>
        <taxon>Hymenogastraceae</taxon>
        <taxon>Hebeloma</taxon>
    </lineage>
</organism>
<dbReference type="HOGENOM" id="CLU_1190038_0_0_1"/>